<organism evidence="1 2">
    <name type="scientific">Glossina palpalis gambiensis</name>
    <dbReference type="NCBI Taxonomy" id="67801"/>
    <lineage>
        <taxon>Eukaryota</taxon>
        <taxon>Metazoa</taxon>
        <taxon>Ecdysozoa</taxon>
        <taxon>Arthropoda</taxon>
        <taxon>Hexapoda</taxon>
        <taxon>Insecta</taxon>
        <taxon>Pterygota</taxon>
        <taxon>Neoptera</taxon>
        <taxon>Endopterygota</taxon>
        <taxon>Diptera</taxon>
        <taxon>Brachycera</taxon>
        <taxon>Muscomorpha</taxon>
        <taxon>Hippoboscoidea</taxon>
        <taxon>Glossinidae</taxon>
        <taxon>Glossina</taxon>
    </lineage>
</organism>
<protein>
    <submittedName>
        <fullName evidence="1">Uncharacterized protein</fullName>
    </submittedName>
</protein>
<name>A0A1B0BTZ2_9MUSC</name>
<dbReference type="Proteomes" id="UP000092460">
    <property type="component" value="Unassembled WGS sequence"/>
</dbReference>
<dbReference type="EnsemblMetazoa" id="GPPI040456-RA">
    <property type="protein sequence ID" value="GPPI040456-PA"/>
    <property type="gene ID" value="GPPI040456"/>
</dbReference>
<evidence type="ECO:0000313" key="1">
    <source>
        <dbReference type="EnsemblMetazoa" id="GPPI040456-PA"/>
    </source>
</evidence>
<reference evidence="2" key="1">
    <citation type="submission" date="2015-01" db="EMBL/GenBank/DDBJ databases">
        <authorList>
            <person name="Aksoy S."/>
            <person name="Warren W."/>
            <person name="Wilson R.K."/>
        </authorList>
    </citation>
    <scope>NUCLEOTIDE SEQUENCE [LARGE SCALE GENOMIC DNA]</scope>
    <source>
        <strain evidence="2">IAEA</strain>
    </source>
</reference>
<dbReference type="VEuPathDB" id="VectorBase:GPPI040456"/>
<accession>A0A1B0BTZ2</accession>
<dbReference type="EMBL" id="JXJN01020418">
    <property type="status" value="NOT_ANNOTATED_CDS"/>
    <property type="molecule type" value="Genomic_DNA"/>
</dbReference>
<evidence type="ECO:0000313" key="2">
    <source>
        <dbReference type="Proteomes" id="UP000092460"/>
    </source>
</evidence>
<dbReference type="AlphaFoldDB" id="A0A1B0BTZ2"/>
<sequence length="123" mass="13811">MGTKTQPLAYKVGVNPVHHFKLGDEVMHLNQLVSGLQVQVIYTNRRPSKLCSGYENYIRRVFGASNIRCVPAAIAREENDTLNDYYNNAQITKICECILVYFSNNMGILVTLDIFNCVGAYCG</sequence>
<keyword evidence="2" id="KW-1185">Reference proteome</keyword>
<reference evidence="1" key="2">
    <citation type="submission" date="2020-05" db="UniProtKB">
        <authorList>
            <consortium name="EnsemblMetazoa"/>
        </authorList>
    </citation>
    <scope>IDENTIFICATION</scope>
    <source>
        <strain evidence="1">IAEA</strain>
    </source>
</reference>
<proteinExistence type="predicted"/>